<dbReference type="Proteomes" id="UP000316298">
    <property type="component" value="Unassembled WGS sequence"/>
</dbReference>
<protein>
    <submittedName>
        <fullName evidence="4">Regulatory LuxR family protein</fullName>
    </submittedName>
</protein>
<dbReference type="InterPro" id="IPR016032">
    <property type="entry name" value="Sig_transdc_resp-reg_C-effctor"/>
</dbReference>
<keyword evidence="2" id="KW-0067">ATP-binding</keyword>
<dbReference type="Pfam" id="PF00196">
    <property type="entry name" value="GerE"/>
    <property type="match status" value="1"/>
</dbReference>
<keyword evidence="1" id="KW-0547">Nucleotide-binding</keyword>
<dbReference type="PRINTS" id="PR00038">
    <property type="entry name" value="HTHLUXR"/>
</dbReference>
<dbReference type="InterPro" id="IPR027417">
    <property type="entry name" value="P-loop_NTPase"/>
</dbReference>
<dbReference type="InterPro" id="IPR036388">
    <property type="entry name" value="WH-like_DNA-bd_sf"/>
</dbReference>
<evidence type="ECO:0000259" key="3">
    <source>
        <dbReference type="PROSITE" id="PS50043"/>
    </source>
</evidence>
<dbReference type="SMART" id="SM00421">
    <property type="entry name" value="HTH_LUXR"/>
    <property type="match status" value="1"/>
</dbReference>
<gene>
    <name evidence="4" type="ORF">FB475_5811</name>
</gene>
<evidence type="ECO:0000313" key="4">
    <source>
        <dbReference type="EMBL" id="TQJ06158.1"/>
    </source>
</evidence>
<dbReference type="Pfam" id="PF13191">
    <property type="entry name" value="AAA_16"/>
    <property type="match status" value="1"/>
</dbReference>
<accession>A0A542DSY0</accession>
<dbReference type="Gene3D" id="3.40.50.300">
    <property type="entry name" value="P-loop containing nucleotide triphosphate hydrolases"/>
    <property type="match status" value="1"/>
</dbReference>
<sequence length="910" mass="98133">MWVAEGMVGRRRELDALRGWLAAARAGAGRVVLCSGEAGIGKSRLAQEAGRIALAGEWTVAWGRCPEVEGAPAFWPWRQVLRAIEVEPDVVFAGRADRFTLLEDVSDALRQAAEHNPLLVVLDDIHRCDEPSLLVLRHLADRVADQRLLVFATYRAAELPRVLPELMGTPALERIELRPFGADEIREQLAALAAGVDAAAVSEVTGGNPLFVREVARAMLDGTWRPSRPPRSVLDVVQARLSRVSADCRAMLQAAATVGRDFQLGLVAAARNEPIERLLPAVDEAVEHGLIDRTGGDYRFVHVLTRDAVEATLATAERLALHRAVADALRERYADDLSEHLADIARHWACLAPYGEASTARAWAARAADDAVRRLAYEEGVRLYRTALGYDESLSTVERHRLLVALGRSAYFAGDPEACGDAAVAAMNLARRMASPELMAQAALVVEPTPDLRGLAKLLCDEALAVLSDDSDVALRARLLAQRAHLALYDGDLQLTASLSREALELARTCADDGALTEALYARQEACPTPTGVPERLELAAEMLSLARRTDDARLAMWGQIWRIGALVEDGRLPDAASELAALRVAAGRVGGPVGAWHLDRVVACVSQARGRFGDAAVAGRRAFERMRIIEPTPAAGRYFALHCALARHVGITEDAAAYVEEPLDPPPPFVTMTRLHHAFLLLCAGRVEAAAAAYRRVGPPATWVLPPFFVLPAHSYGVLVAEGIGRTDDVACLLGLLEPYRGRHVTGGNGVVYLGPVDLILGRGADVLGDHTRAVKLLEAAVEQADRAGAEGFAAEARYHLAVALLDAGDSERATTLAADADRRVRALGMAAYTDRTAALVTRLDRSSALSEREAEVARLVGQGLTNRRIAEKLVISERTAENHVQHILAKLGFANRSQIAAWIARTGV</sequence>
<dbReference type="AlphaFoldDB" id="A0A542DSY0"/>
<dbReference type="SUPFAM" id="SSF52540">
    <property type="entry name" value="P-loop containing nucleoside triphosphate hydrolases"/>
    <property type="match status" value="1"/>
</dbReference>
<feature type="domain" description="HTH luxR-type" evidence="3">
    <location>
        <begin position="844"/>
        <end position="909"/>
    </location>
</feature>
<dbReference type="GO" id="GO:0005524">
    <property type="term" value="F:ATP binding"/>
    <property type="evidence" value="ECO:0007669"/>
    <property type="project" value="UniProtKB-KW"/>
</dbReference>
<dbReference type="GO" id="GO:0003677">
    <property type="term" value="F:DNA binding"/>
    <property type="evidence" value="ECO:0007669"/>
    <property type="project" value="InterPro"/>
</dbReference>
<evidence type="ECO:0000256" key="1">
    <source>
        <dbReference type="ARBA" id="ARBA00022741"/>
    </source>
</evidence>
<comment type="caution">
    <text evidence="4">The sequence shown here is derived from an EMBL/GenBank/DDBJ whole genome shotgun (WGS) entry which is preliminary data.</text>
</comment>
<dbReference type="EMBL" id="VFMM01000003">
    <property type="protein sequence ID" value="TQJ06158.1"/>
    <property type="molecule type" value="Genomic_DNA"/>
</dbReference>
<reference evidence="4 5" key="1">
    <citation type="submission" date="2019-06" db="EMBL/GenBank/DDBJ databases">
        <title>Sequencing the genomes of 1000 actinobacteria strains.</title>
        <authorList>
            <person name="Klenk H.-P."/>
        </authorList>
    </citation>
    <scope>NUCLEOTIDE SEQUENCE [LARGE SCALE GENOMIC DNA]</scope>
    <source>
        <strain evidence="4 5">DSM 17305</strain>
    </source>
</reference>
<organism evidence="4 5">
    <name type="scientific">Kribbella jejuensis</name>
    <dbReference type="NCBI Taxonomy" id="236068"/>
    <lineage>
        <taxon>Bacteria</taxon>
        <taxon>Bacillati</taxon>
        <taxon>Actinomycetota</taxon>
        <taxon>Actinomycetes</taxon>
        <taxon>Propionibacteriales</taxon>
        <taxon>Kribbellaceae</taxon>
        <taxon>Kribbella</taxon>
    </lineage>
</organism>
<dbReference type="InterPro" id="IPR000792">
    <property type="entry name" value="Tscrpt_reg_LuxR_C"/>
</dbReference>
<dbReference type="Gene3D" id="1.10.10.10">
    <property type="entry name" value="Winged helix-like DNA-binding domain superfamily/Winged helix DNA-binding domain"/>
    <property type="match status" value="1"/>
</dbReference>
<evidence type="ECO:0000313" key="5">
    <source>
        <dbReference type="Proteomes" id="UP000316298"/>
    </source>
</evidence>
<keyword evidence="5" id="KW-1185">Reference proteome</keyword>
<dbReference type="PANTHER" id="PTHR16305:SF35">
    <property type="entry name" value="TRANSCRIPTIONAL ACTIVATOR DOMAIN"/>
    <property type="match status" value="1"/>
</dbReference>
<proteinExistence type="predicted"/>
<name>A0A542DSY0_9ACTN</name>
<evidence type="ECO:0000256" key="2">
    <source>
        <dbReference type="ARBA" id="ARBA00022840"/>
    </source>
</evidence>
<dbReference type="RefSeq" id="WP_202878584.1">
    <property type="nucleotide sequence ID" value="NZ_BAAAKA010000009.1"/>
</dbReference>
<dbReference type="CDD" id="cd06170">
    <property type="entry name" value="LuxR_C_like"/>
    <property type="match status" value="1"/>
</dbReference>
<dbReference type="GO" id="GO:0006355">
    <property type="term" value="P:regulation of DNA-templated transcription"/>
    <property type="evidence" value="ECO:0007669"/>
    <property type="project" value="InterPro"/>
</dbReference>
<dbReference type="PROSITE" id="PS50043">
    <property type="entry name" value="HTH_LUXR_2"/>
    <property type="match status" value="1"/>
</dbReference>
<dbReference type="InterPro" id="IPR041664">
    <property type="entry name" value="AAA_16"/>
</dbReference>
<dbReference type="GO" id="GO:0005737">
    <property type="term" value="C:cytoplasm"/>
    <property type="evidence" value="ECO:0007669"/>
    <property type="project" value="TreeGrafter"/>
</dbReference>
<dbReference type="GO" id="GO:0004016">
    <property type="term" value="F:adenylate cyclase activity"/>
    <property type="evidence" value="ECO:0007669"/>
    <property type="project" value="TreeGrafter"/>
</dbReference>
<dbReference type="SUPFAM" id="SSF46894">
    <property type="entry name" value="C-terminal effector domain of the bipartite response regulators"/>
    <property type="match status" value="1"/>
</dbReference>
<dbReference type="PANTHER" id="PTHR16305">
    <property type="entry name" value="TESTICULAR SOLUBLE ADENYLYL CYCLASE"/>
    <property type="match status" value="1"/>
</dbReference>